<sequence>MLFLQAHRNNLLRYELNGKFLSESHINTAPSDIGYDLAIVDSNTVAVSSGGNLPHTIYLIDMNSAKTRQDLDIDNFCYGLSYNNGSLVCCTSGEGIKIFDMSHRNSTNLRILPNAPIDASDTYVNSNKKCIFHSNCHDNSVVCYDFSGQVQWTYSDLLLRKPYGITLDSYSNIYVAGFLSNNVVVISPDGKQAKELIGASDGLLNPRAIYFDKTKNLLLVANCNKFAFLFDV</sequence>
<dbReference type="AlphaFoldDB" id="A0A6J8AWE0"/>
<dbReference type="OrthoDB" id="6130742at2759"/>
<evidence type="ECO:0000313" key="1">
    <source>
        <dbReference type="EMBL" id="CAC5374824.1"/>
    </source>
</evidence>
<keyword evidence="2" id="KW-1185">Reference proteome</keyword>
<dbReference type="Gene3D" id="2.120.10.30">
    <property type="entry name" value="TolB, C-terminal domain"/>
    <property type="match status" value="1"/>
</dbReference>
<dbReference type="EMBL" id="CACVKT020002065">
    <property type="protein sequence ID" value="CAC5374824.1"/>
    <property type="molecule type" value="Genomic_DNA"/>
</dbReference>
<dbReference type="InterPro" id="IPR011042">
    <property type="entry name" value="6-blade_b-propeller_TolB-like"/>
</dbReference>
<proteinExistence type="predicted"/>
<evidence type="ECO:0000313" key="2">
    <source>
        <dbReference type="Proteomes" id="UP000507470"/>
    </source>
</evidence>
<organism evidence="1 2">
    <name type="scientific">Mytilus coruscus</name>
    <name type="common">Sea mussel</name>
    <dbReference type="NCBI Taxonomy" id="42192"/>
    <lineage>
        <taxon>Eukaryota</taxon>
        <taxon>Metazoa</taxon>
        <taxon>Spiralia</taxon>
        <taxon>Lophotrochozoa</taxon>
        <taxon>Mollusca</taxon>
        <taxon>Bivalvia</taxon>
        <taxon>Autobranchia</taxon>
        <taxon>Pteriomorphia</taxon>
        <taxon>Mytilida</taxon>
        <taxon>Mytiloidea</taxon>
        <taxon>Mytilidae</taxon>
        <taxon>Mytilinae</taxon>
        <taxon>Mytilus</taxon>
    </lineage>
</organism>
<name>A0A6J8AWE0_MYTCO</name>
<protein>
    <submittedName>
        <fullName evidence="1">NID</fullName>
    </submittedName>
</protein>
<gene>
    <name evidence="1" type="ORF">MCOR_12071</name>
</gene>
<dbReference type="SUPFAM" id="SSF101898">
    <property type="entry name" value="NHL repeat"/>
    <property type="match status" value="1"/>
</dbReference>
<dbReference type="Proteomes" id="UP000507470">
    <property type="component" value="Unassembled WGS sequence"/>
</dbReference>
<reference evidence="1 2" key="1">
    <citation type="submission" date="2020-06" db="EMBL/GenBank/DDBJ databases">
        <authorList>
            <person name="Li R."/>
            <person name="Bekaert M."/>
        </authorList>
    </citation>
    <scope>NUCLEOTIDE SEQUENCE [LARGE SCALE GENOMIC DNA]</scope>
    <source>
        <strain evidence="2">wild</strain>
    </source>
</reference>
<accession>A0A6J8AWE0</accession>